<feature type="transmembrane region" description="Helical" evidence="1">
    <location>
        <begin position="121"/>
        <end position="138"/>
    </location>
</feature>
<proteinExistence type="predicted"/>
<evidence type="ECO:0000313" key="4">
    <source>
        <dbReference type="Proteomes" id="UP000633136"/>
    </source>
</evidence>
<keyword evidence="1" id="KW-1133">Transmembrane helix</keyword>
<organism evidence="3 4">
    <name type="scientific">Nesterenkonia cremea</name>
    <dbReference type="NCBI Taxonomy" id="1882340"/>
    <lineage>
        <taxon>Bacteria</taxon>
        <taxon>Bacillati</taxon>
        <taxon>Actinomycetota</taxon>
        <taxon>Actinomycetes</taxon>
        <taxon>Micrococcales</taxon>
        <taxon>Micrococcaceae</taxon>
        <taxon>Nesterenkonia</taxon>
    </lineage>
</organism>
<gene>
    <name evidence="3" type="ORF">GCM10011401_00170</name>
</gene>
<comment type="caution">
    <text evidence="3">The sequence shown here is derived from an EMBL/GenBank/DDBJ whole genome shotgun (WGS) entry which is preliminary data.</text>
</comment>
<evidence type="ECO:0000256" key="1">
    <source>
        <dbReference type="SAM" id="Phobius"/>
    </source>
</evidence>
<feature type="transmembrane region" description="Helical" evidence="1">
    <location>
        <begin position="66"/>
        <end position="85"/>
    </location>
</feature>
<reference evidence="3" key="2">
    <citation type="submission" date="2020-09" db="EMBL/GenBank/DDBJ databases">
        <authorList>
            <person name="Sun Q."/>
            <person name="Zhou Y."/>
        </authorList>
    </citation>
    <scope>NUCLEOTIDE SEQUENCE</scope>
    <source>
        <strain evidence="3">CGMCC 1.15388</strain>
    </source>
</reference>
<reference evidence="3" key="1">
    <citation type="journal article" date="2014" name="Int. J. Syst. Evol. Microbiol.">
        <title>Complete genome sequence of Corynebacterium casei LMG S-19264T (=DSM 44701T), isolated from a smear-ripened cheese.</title>
        <authorList>
            <consortium name="US DOE Joint Genome Institute (JGI-PGF)"/>
            <person name="Walter F."/>
            <person name="Albersmeier A."/>
            <person name="Kalinowski J."/>
            <person name="Ruckert C."/>
        </authorList>
    </citation>
    <scope>NUCLEOTIDE SEQUENCE</scope>
    <source>
        <strain evidence="3">CGMCC 1.15388</strain>
    </source>
</reference>
<evidence type="ECO:0000259" key="2">
    <source>
        <dbReference type="Pfam" id="PF07331"/>
    </source>
</evidence>
<dbReference type="RefSeq" id="WP_188681952.1">
    <property type="nucleotide sequence ID" value="NZ_BMIS01000001.1"/>
</dbReference>
<dbReference type="AlphaFoldDB" id="A0A917AK22"/>
<name>A0A917AK22_9MICC</name>
<dbReference type="Pfam" id="PF07331">
    <property type="entry name" value="TctB"/>
    <property type="match status" value="1"/>
</dbReference>
<keyword evidence="4" id="KW-1185">Reference proteome</keyword>
<sequence length="173" mass="18096">MTALEHTAEETSPAEEEAALTTADYQAPRAGTWTNVACGATIALVGLGALLVAIDLGLGTLAQPQAGTWPGLLSGLLILLGVLIIIRAKTFDDAERITTNATAVAVGAVSLAAAAQLMPHIGFEIPAVLLMIFWMSILGKEKYRLSVPISAVSVAVFYLIFVIGLNVPIPRLF</sequence>
<dbReference type="Proteomes" id="UP000633136">
    <property type="component" value="Unassembled WGS sequence"/>
</dbReference>
<protein>
    <recommendedName>
        <fullName evidence="2">DUF1468 domain-containing protein</fullName>
    </recommendedName>
</protein>
<dbReference type="InterPro" id="IPR009936">
    <property type="entry name" value="DUF1468"/>
</dbReference>
<feature type="transmembrane region" description="Helical" evidence="1">
    <location>
        <begin position="145"/>
        <end position="167"/>
    </location>
</feature>
<accession>A0A917AK22</accession>
<feature type="transmembrane region" description="Helical" evidence="1">
    <location>
        <begin position="33"/>
        <end position="54"/>
    </location>
</feature>
<feature type="transmembrane region" description="Helical" evidence="1">
    <location>
        <begin position="97"/>
        <end position="115"/>
    </location>
</feature>
<keyword evidence="1" id="KW-0472">Membrane</keyword>
<keyword evidence="1" id="KW-0812">Transmembrane</keyword>
<evidence type="ECO:0000313" key="3">
    <source>
        <dbReference type="EMBL" id="GGE57443.1"/>
    </source>
</evidence>
<dbReference type="EMBL" id="BMIS01000001">
    <property type="protein sequence ID" value="GGE57443.1"/>
    <property type="molecule type" value="Genomic_DNA"/>
</dbReference>
<feature type="domain" description="DUF1468" evidence="2">
    <location>
        <begin position="41"/>
        <end position="170"/>
    </location>
</feature>